<sequence>MHTETAVVLFLAGVIFLVALLLGVWKWRAMSHAPGGLAHPYVDIAHRAALMYSFATVLIALFVELSGWSAAVNLGAGLAIIVLFMGTIANYIRLGLQRQTVNQMHNPPSWFGLALAVLILGEIGGFSVLLTGFAAGQI</sequence>
<dbReference type="EMBL" id="QZFU01000019">
    <property type="protein sequence ID" value="RJO75274.1"/>
    <property type="molecule type" value="Genomic_DNA"/>
</dbReference>
<feature type="transmembrane region" description="Helical" evidence="1">
    <location>
        <begin position="74"/>
        <end position="92"/>
    </location>
</feature>
<dbReference type="AlphaFoldDB" id="A0A3A4K884"/>
<evidence type="ECO:0000313" key="3">
    <source>
        <dbReference type="Proteomes" id="UP000266677"/>
    </source>
</evidence>
<gene>
    <name evidence="2" type="ORF">D5S18_14870</name>
</gene>
<feature type="transmembrane region" description="Helical" evidence="1">
    <location>
        <begin position="6"/>
        <end position="27"/>
    </location>
</feature>
<evidence type="ECO:0000256" key="1">
    <source>
        <dbReference type="SAM" id="Phobius"/>
    </source>
</evidence>
<name>A0A3A4K884_9NOCA</name>
<organism evidence="2 3">
    <name type="scientific">Nocardia panacis</name>
    <dbReference type="NCBI Taxonomy" id="2340916"/>
    <lineage>
        <taxon>Bacteria</taxon>
        <taxon>Bacillati</taxon>
        <taxon>Actinomycetota</taxon>
        <taxon>Actinomycetes</taxon>
        <taxon>Mycobacteriales</taxon>
        <taxon>Nocardiaceae</taxon>
        <taxon>Nocardia</taxon>
    </lineage>
</organism>
<dbReference type="OrthoDB" id="345818at2"/>
<feature type="transmembrane region" description="Helical" evidence="1">
    <location>
        <begin position="48"/>
        <end position="68"/>
    </location>
</feature>
<keyword evidence="1" id="KW-0812">Transmembrane</keyword>
<dbReference type="RefSeq" id="WP_120042147.1">
    <property type="nucleotide sequence ID" value="NZ_QZFU01000019.1"/>
</dbReference>
<reference evidence="2 3" key="1">
    <citation type="submission" date="2018-09" db="EMBL/GenBank/DDBJ databases">
        <title>YIM PH21274 draft genome.</title>
        <authorList>
            <person name="Miao C."/>
        </authorList>
    </citation>
    <scope>NUCLEOTIDE SEQUENCE [LARGE SCALE GENOMIC DNA]</scope>
    <source>
        <strain evidence="2 3">YIM PH 21724</strain>
    </source>
</reference>
<keyword evidence="1" id="KW-1133">Transmembrane helix</keyword>
<feature type="transmembrane region" description="Helical" evidence="1">
    <location>
        <begin position="113"/>
        <end position="135"/>
    </location>
</feature>
<keyword evidence="1" id="KW-0472">Membrane</keyword>
<comment type="caution">
    <text evidence="2">The sequence shown here is derived from an EMBL/GenBank/DDBJ whole genome shotgun (WGS) entry which is preliminary data.</text>
</comment>
<keyword evidence="3" id="KW-1185">Reference proteome</keyword>
<protein>
    <submittedName>
        <fullName evidence="2">Uncharacterized protein</fullName>
    </submittedName>
</protein>
<accession>A0A3A4K884</accession>
<evidence type="ECO:0000313" key="2">
    <source>
        <dbReference type="EMBL" id="RJO75274.1"/>
    </source>
</evidence>
<proteinExistence type="predicted"/>
<dbReference type="Proteomes" id="UP000266677">
    <property type="component" value="Unassembled WGS sequence"/>
</dbReference>